<evidence type="ECO:0000256" key="3">
    <source>
        <dbReference type="ARBA" id="ARBA00022729"/>
    </source>
</evidence>
<dbReference type="InterPro" id="IPR012944">
    <property type="entry name" value="SusD_RagB_dom"/>
</dbReference>
<proteinExistence type="inferred from homology"/>
<accession>A0A1M6XT77</accession>
<evidence type="ECO:0000259" key="7">
    <source>
        <dbReference type="Pfam" id="PF14322"/>
    </source>
</evidence>
<dbReference type="AlphaFoldDB" id="A0A1M6XT77"/>
<evidence type="ECO:0000259" key="6">
    <source>
        <dbReference type="Pfam" id="PF07980"/>
    </source>
</evidence>
<evidence type="ECO:0000313" key="9">
    <source>
        <dbReference type="Proteomes" id="UP000184130"/>
    </source>
</evidence>
<comment type="subcellular location">
    <subcellularLocation>
        <location evidence="1">Cell outer membrane</location>
    </subcellularLocation>
</comment>
<dbReference type="Pfam" id="PF14322">
    <property type="entry name" value="SusD-like_3"/>
    <property type="match status" value="1"/>
</dbReference>
<comment type="similarity">
    <text evidence="2">Belongs to the SusD family.</text>
</comment>
<dbReference type="InterPro" id="IPR033985">
    <property type="entry name" value="SusD-like_N"/>
</dbReference>
<protein>
    <submittedName>
        <fullName evidence="8">Starch-binding associating with outer membrane</fullName>
    </submittedName>
</protein>
<dbReference type="GO" id="GO:0009279">
    <property type="term" value="C:cell outer membrane"/>
    <property type="evidence" value="ECO:0007669"/>
    <property type="project" value="UniProtKB-SubCell"/>
</dbReference>
<feature type="domain" description="SusD-like N-terminal" evidence="7">
    <location>
        <begin position="22"/>
        <end position="227"/>
    </location>
</feature>
<dbReference type="Proteomes" id="UP000184130">
    <property type="component" value="Unassembled WGS sequence"/>
</dbReference>
<keyword evidence="4" id="KW-0472">Membrane</keyword>
<evidence type="ECO:0000256" key="4">
    <source>
        <dbReference type="ARBA" id="ARBA00023136"/>
    </source>
</evidence>
<dbReference type="RefSeq" id="WP_073210517.1">
    <property type="nucleotide sequence ID" value="NZ_FRBD01000022.1"/>
</dbReference>
<evidence type="ECO:0000313" key="8">
    <source>
        <dbReference type="EMBL" id="SHL09116.1"/>
    </source>
</evidence>
<organism evidence="8 9">
    <name type="scientific">Xylanibacter ruminicola</name>
    <name type="common">Prevotella ruminicola</name>
    <dbReference type="NCBI Taxonomy" id="839"/>
    <lineage>
        <taxon>Bacteria</taxon>
        <taxon>Pseudomonadati</taxon>
        <taxon>Bacteroidota</taxon>
        <taxon>Bacteroidia</taxon>
        <taxon>Bacteroidales</taxon>
        <taxon>Prevotellaceae</taxon>
        <taxon>Xylanibacter</taxon>
    </lineage>
</organism>
<dbReference type="EMBL" id="FRBD01000022">
    <property type="protein sequence ID" value="SHL09116.1"/>
    <property type="molecule type" value="Genomic_DNA"/>
</dbReference>
<dbReference type="SUPFAM" id="SSF48452">
    <property type="entry name" value="TPR-like"/>
    <property type="match status" value="1"/>
</dbReference>
<keyword evidence="3" id="KW-0732">Signal</keyword>
<keyword evidence="5" id="KW-0998">Cell outer membrane</keyword>
<name>A0A1M6XT77_XYLRU</name>
<dbReference type="InterPro" id="IPR011990">
    <property type="entry name" value="TPR-like_helical_dom_sf"/>
</dbReference>
<dbReference type="Gene3D" id="1.25.40.390">
    <property type="match status" value="1"/>
</dbReference>
<feature type="domain" description="RagB/SusD" evidence="6">
    <location>
        <begin position="286"/>
        <end position="579"/>
    </location>
</feature>
<evidence type="ECO:0000256" key="2">
    <source>
        <dbReference type="ARBA" id="ARBA00006275"/>
    </source>
</evidence>
<dbReference type="OrthoDB" id="9792139at2"/>
<sequence length="581" mass="65813">MKTIYRTICAICVICGLTACSDFLEEQVPQATLTQDEVKNPEYIDNVLISAYAGLVSIEDMNASFSLWNYDTRSDDAYVGGSDFSDGEPFHRLEKGVGILTTDWPFSSIWTRFYNYLSRVSLSIDILASADQENATIQQRTAEMKFLRAYGHFQLKRLFKKIPFVNKPNMQEEDYNNLSNTEYTNDEGWQQIINDLEDAYAVLPEAQTEKGRPTKAACAAFLAKVYLYKAYRQDDASSNQVTAINEADLQKVVDYTNPAIYTKAGYGLEPDMHNNFRPEEQYENGKESLWAIQYSRNDGTVYGNLNFSYRLIVPCIPKVHDSGCDFYKPSHNLVSAYRTNSDGLPMLDTYADEEYTVGSPQTVDPRLFVTVGVPGTPYMFNPSFMIAESNAWSRSGGTFGYFVSLKQNVDPALTDSYLYLCDSQWASSMNRIVLRYADVLLMRAEAQAQLGQTSEAIALVNQVRDRAAGMATNSIVSNYPNKYGVHYAVGKYNGNYSKDEAMKIIKMERRLELAMESERFFDLVRWGDAATVLNKYYSTESEKMNFLNGSQFTANKNEYLPVPFEQMAASNGHYTQNCGQW</sequence>
<dbReference type="PROSITE" id="PS51257">
    <property type="entry name" value="PROKAR_LIPOPROTEIN"/>
    <property type="match status" value="1"/>
</dbReference>
<dbReference type="Pfam" id="PF07980">
    <property type="entry name" value="SusD_RagB"/>
    <property type="match status" value="1"/>
</dbReference>
<gene>
    <name evidence="8" type="ORF">SAMN05216463_12211</name>
</gene>
<reference evidence="8 9" key="1">
    <citation type="submission" date="2016-11" db="EMBL/GenBank/DDBJ databases">
        <authorList>
            <person name="Jaros S."/>
            <person name="Januszkiewicz K."/>
            <person name="Wedrychowicz H."/>
        </authorList>
    </citation>
    <scope>NUCLEOTIDE SEQUENCE [LARGE SCALE GENOMIC DNA]</scope>
    <source>
        <strain evidence="8 9">KHT3</strain>
    </source>
</reference>
<evidence type="ECO:0000256" key="5">
    <source>
        <dbReference type="ARBA" id="ARBA00023237"/>
    </source>
</evidence>
<evidence type="ECO:0000256" key="1">
    <source>
        <dbReference type="ARBA" id="ARBA00004442"/>
    </source>
</evidence>